<dbReference type="GO" id="GO:0005739">
    <property type="term" value="C:mitochondrion"/>
    <property type="evidence" value="ECO:0007669"/>
    <property type="project" value="TreeGrafter"/>
</dbReference>
<feature type="domain" description="NAD-dependent epimerase/dehydratase" evidence="2">
    <location>
        <begin position="8"/>
        <end position="84"/>
    </location>
</feature>
<name>A0AA39WXC9_9PEZI</name>
<proteinExistence type="predicted"/>
<gene>
    <name evidence="3" type="ORF">B0T14DRAFT_536279</name>
</gene>
<dbReference type="EMBL" id="JAULSU010000003">
    <property type="protein sequence ID" value="KAK0623383.1"/>
    <property type="molecule type" value="Genomic_DNA"/>
</dbReference>
<accession>A0AA39WXC9</accession>
<dbReference type="SUPFAM" id="SSF51735">
    <property type="entry name" value="NAD(P)-binding Rossmann-fold domains"/>
    <property type="match status" value="1"/>
</dbReference>
<evidence type="ECO:0000313" key="3">
    <source>
        <dbReference type="EMBL" id="KAK0623383.1"/>
    </source>
</evidence>
<dbReference type="Gene3D" id="3.40.50.720">
    <property type="entry name" value="NAD(P)-binding Rossmann-like Domain"/>
    <property type="match status" value="1"/>
</dbReference>
<feature type="region of interest" description="Disordered" evidence="1">
    <location>
        <begin position="108"/>
        <end position="135"/>
    </location>
</feature>
<dbReference type="PANTHER" id="PTHR12126">
    <property type="entry name" value="NADH-UBIQUINONE OXIDOREDUCTASE 39 KDA SUBUNIT-RELATED"/>
    <property type="match status" value="1"/>
</dbReference>
<dbReference type="InterPro" id="IPR036291">
    <property type="entry name" value="NAD(P)-bd_dom_sf"/>
</dbReference>
<protein>
    <recommendedName>
        <fullName evidence="2">NAD-dependent epimerase/dehydratase domain-containing protein</fullName>
    </recommendedName>
</protein>
<dbReference type="Pfam" id="PF01370">
    <property type="entry name" value="Epimerase"/>
    <property type="match status" value="1"/>
</dbReference>
<organism evidence="3 4">
    <name type="scientific">Immersiella caudata</name>
    <dbReference type="NCBI Taxonomy" id="314043"/>
    <lineage>
        <taxon>Eukaryota</taxon>
        <taxon>Fungi</taxon>
        <taxon>Dikarya</taxon>
        <taxon>Ascomycota</taxon>
        <taxon>Pezizomycotina</taxon>
        <taxon>Sordariomycetes</taxon>
        <taxon>Sordariomycetidae</taxon>
        <taxon>Sordariales</taxon>
        <taxon>Lasiosphaeriaceae</taxon>
        <taxon>Immersiella</taxon>
    </lineage>
</organism>
<dbReference type="GO" id="GO:0044877">
    <property type="term" value="F:protein-containing complex binding"/>
    <property type="evidence" value="ECO:0007669"/>
    <property type="project" value="TreeGrafter"/>
</dbReference>
<reference evidence="3" key="1">
    <citation type="submission" date="2023-06" db="EMBL/GenBank/DDBJ databases">
        <title>Genome-scale phylogeny and comparative genomics of the fungal order Sordariales.</title>
        <authorList>
            <consortium name="Lawrence Berkeley National Laboratory"/>
            <person name="Hensen N."/>
            <person name="Bonometti L."/>
            <person name="Westerberg I."/>
            <person name="Brannstrom I.O."/>
            <person name="Guillou S."/>
            <person name="Cros-Aarteil S."/>
            <person name="Calhoun S."/>
            <person name="Haridas S."/>
            <person name="Kuo A."/>
            <person name="Mondo S."/>
            <person name="Pangilinan J."/>
            <person name="Riley R."/>
            <person name="Labutti K."/>
            <person name="Andreopoulos B."/>
            <person name="Lipzen A."/>
            <person name="Chen C."/>
            <person name="Yanf M."/>
            <person name="Daum C."/>
            <person name="Ng V."/>
            <person name="Clum A."/>
            <person name="Steindorff A."/>
            <person name="Ohm R."/>
            <person name="Martin F."/>
            <person name="Silar P."/>
            <person name="Natvig D."/>
            <person name="Lalanne C."/>
            <person name="Gautier V."/>
            <person name="Ament-Velasquez S.L."/>
            <person name="Kruys A."/>
            <person name="Hutchinson M.I."/>
            <person name="Powell A.J."/>
            <person name="Barry K."/>
            <person name="Miller A.N."/>
            <person name="Grigoriev I.V."/>
            <person name="Debuchy R."/>
            <person name="Gladieux P."/>
            <person name="Thoren M.H."/>
            <person name="Johannesson H."/>
        </authorList>
    </citation>
    <scope>NUCLEOTIDE SEQUENCE</scope>
    <source>
        <strain evidence="3">CBS 606.72</strain>
    </source>
</reference>
<dbReference type="InterPro" id="IPR001509">
    <property type="entry name" value="Epimerase_deHydtase"/>
</dbReference>
<evidence type="ECO:0000313" key="4">
    <source>
        <dbReference type="Proteomes" id="UP001175000"/>
    </source>
</evidence>
<dbReference type="PANTHER" id="PTHR12126:SF16">
    <property type="entry name" value="MIOREX COMPLEX COMPONENT 2"/>
    <property type="match status" value="1"/>
</dbReference>
<dbReference type="InterPro" id="IPR051207">
    <property type="entry name" value="ComplexI_NDUFA9_subunit"/>
</dbReference>
<sequence length="289" mass="31129">MSAAKRLVVCGGNGFLGSRICKAAVSRGWDVTSISRSGEPHWQHVTSSPSPPSWAHRVSWERADIFRPAQYTSLLNNADYVIHSMGILLEADYKGVISGRESPLSGLQKAFSAHSSPNPLERERKGEDPSPQPASASQLTYEMMNRDSAILLAKEAVKAKVGAFGYISAAAGAPVLPSRYITTKREAEQVISDEFPQLRSLFFRPPFMYDSSRAFTVPLAFATSAGSVFNHLTGGAFSGLLGAAGVKPLKADVVAEAVVEGLNNEEVSGAVEVPQMEELATKSWRKTML</sequence>
<dbReference type="AlphaFoldDB" id="A0AA39WXC9"/>
<evidence type="ECO:0000256" key="1">
    <source>
        <dbReference type="SAM" id="MobiDB-lite"/>
    </source>
</evidence>
<keyword evidence="4" id="KW-1185">Reference proteome</keyword>
<comment type="caution">
    <text evidence="3">The sequence shown here is derived from an EMBL/GenBank/DDBJ whole genome shotgun (WGS) entry which is preliminary data.</text>
</comment>
<evidence type="ECO:0000259" key="2">
    <source>
        <dbReference type="Pfam" id="PF01370"/>
    </source>
</evidence>
<dbReference type="Proteomes" id="UP001175000">
    <property type="component" value="Unassembled WGS sequence"/>
</dbReference>